<evidence type="ECO:0000313" key="5">
    <source>
        <dbReference type="EMBL" id="GGG25689.1"/>
    </source>
</evidence>
<dbReference type="PANTHER" id="PTHR46268">
    <property type="entry name" value="STRESS RESPONSE PROTEIN NHAX"/>
    <property type="match status" value="1"/>
</dbReference>
<evidence type="ECO:0000313" key="6">
    <source>
        <dbReference type="Proteomes" id="UP000654257"/>
    </source>
</evidence>
<dbReference type="Proteomes" id="UP000654257">
    <property type="component" value="Unassembled WGS sequence"/>
</dbReference>
<sequence>MAARDVDPYVTVVGIDGSASALDAVRWATIDAELHNSDLVIMSSVKNPTDVRDVGVPESYYDDLYTDTARALAEARSVAERTVGVRSAISIQTEPAEVGAIPSLLEWSKSARVIVLGCRGLGALGRGMLGSVSSSVAMHAHCPVAVIRTYTELSSRFTPAKSVVVGTDGSPGAADAVLAAFEEASLRDAAVTVVHAWADGDLSVGPPSRSAGWSRGKAGAEAFLDEVLFGPTASYPQVSVRRVVVRDRPAAALLDHGQAAQLIVVGSHGRGGFGGMLLGSVSRTVLHAAPCPVMVYRTPQGAAEHLVDTRKEART</sequence>
<keyword evidence="6" id="KW-1185">Reference proteome</keyword>
<comment type="similarity">
    <text evidence="1">Belongs to the universal stress protein A family.</text>
</comment>
<reference evidence="5" key="2">
    <citation type="submission" date="2020-09" db="EMBL/GenBank/DDBJ databases">
        <authorList>
            <person name="Sun Q."/>
            <person name="Sedlacek I."/>
        </authorList>
    </citation>
    <scope>NUCLEOTIDE SEQUENCE</scope>
    <source>
        <strain evidence="5">CCM 7905</strain>
    </source>
</reference>
<reference evidence="5" key="1">
    <citation type="journal article" date="2014" name="Int. J. Syst. Evol. Microbiol.">
        <title>Complete genome sequence of Corynebacterium casei LMG S-19264T (=DSM 44701T), isolated from a smear-ripened cheese.</title>
        <authorList>
            <consortium name="US DOE Joint Genome Institute (JGI-PGF)"/>
            <person name="Walter F."/>
            <person name="Albersmeier A."/>
            <person name="Kalinowski J."/>
            <person name="Ruckert C."/>
        </authorList>
    </citation>
    <scope>NUCLEOTIDE SEQUENCE</scope>
    <source>
        <strain evidence="5">CCM 7905</strain>
    </source>
</reference>
<dbReference type="PANTHER" id="PTHR46268:SF27">
    <property type="entry name" value="UNIVERSAL STRESS PROTEIN RV2623"/>
    <property type="match status" value="1"/>
</dbReference>
<dbReference type="InterPro" id="IPR014729">
    <property type="entry name" value="Rossmann-like_a/b/a_fold"/>
</dbReference>
<evidence type="ECO:0000259" key="4">
    <source>
        <dbReference type="Pfam" id="PF00582"/>
    </source>
</evidence>
<proteinExistence type="inferred from homology"/>
<organism evidence="5 6">
    <name type="scientific">Rhodococcoides trifolii</name>
    <dbReference type="NCBI Taxonomy" id="908250"/>
    <lineage>
        <taxon>Bacteria</taxon>
        <taxon>Bacillati</taxon>
        <taxon>Actinomycetota</taxon>
        <taxon>Actinomycetes</taxon>
        <taxon>Mycobacteriales</taxon>
        <taxon>Nocardiaceae</taxon>
        <taxon>Rhodococcoides</taxon>
    </lineage>
</organism>
<dbReference type="AlphaFoldDB" id="A0A917G6T5"/>
<dbReference type="InterPro" id="IPR006016">
    <property type="entry name" value="UspA"/>
</dbReference>
<gene>
    <name evidence="5" type="ORF">GCM10007304_44410</name>
</gene>
<dbReference type="SUPFAM" id="SSF52402">
    <property type="entry name" value="Adenine nucleotide alpha hydrolases-like"/>
    <property type="match status" value="2"/>
</dbReference>
<dbReference type="GO" id="GO:0005524">
    <property type="term" value="F:ATP binding"/>
    <property type="evidence" value="ECO:0007669"/>
    <property type="project" value="UniProtKB-KW"/>
</dbReference>
<dbReference type="Gene3D" id="3.40.50.620">
    <property type="entry name" value="HUPs"/>
    <property type="match status" value="2"/>
</dbReference>
<evidence type="ECO:0000256" key="2">
    <source>
        <dbReference type="ARBA" id="ARBA00022741"/>
    </source>
</evidence>
<keyword evidence="2" id="KW-0547">Nucleotide-binding</keyword>
<dbReference type="RefSeq" id="WP_188547117.1">
    <property type="nucleotide sequence ID" value="NZ_BMCU01000006.1"/>
</dbReference>
<evidence type="ECO:0000256" key="1">
    <source>
        <dbReference type="ARBA" id="ARBA00008791"/>
    </source>
</evidence>
<dbReference type="Pfam" id="PF00582">
    <property type="entry name" value="Usp"/>
    <property type="match status" value="2"/>
</dbReference>
<comment type="caution">
    <text evidence="5">The sequence shown here is derived from an EMBL/GenBank/DDBJ whole genome shotgun (WGS) entry which is preliminary data.</text>
</comment>
<dbReference type="InterPro" id="IPR006015">
    <property type="entry name" value="Universal_stress_UspA"/>
</dbReference>
<evidence type="ECO:0000256" key="3">
    <source>
        <dbReference type="ARBA" id="ARBA00022840"/>
    </source>
</evidence>
<feature type="domain" description="UspA" evidence="4">
    <location>
        <begin position="161"/>
        <end position="297"/>
    </location>
</feature>
<accession>A0A917G6T5</accession>
<dbReference type="EMBL" id="BMCU01000006">
    <property type="protein sequence ID" value="GGG25689.1"/>
    <property type="molecule type" value="Genomic_DNA"/>
</dbReference>
<dbReference type="PRINTS" id="PR01438">
    <property type="entry name" value="UNVRSLSTRESS"/>
</dbReference>
<protein>
    <submittedName>
        <fullName evidence="5">Universal stress protein</fullName>
    </submittedName>
</protein>
<feature type="domain" description="UspA" evidence="4">
    <location>
        <begin position="12"/>
        <end position="148"/>
    </location>
</feature>
<name>A0A917G6T5_9NOCA</name>
<keyword evidence="3" id="KW-0067">ATP-binding</keyword>